<feature type="compositionally biased region" description="Polar residues" evidence="2">
    <location>
        <begin position="110"/>
        <end position="127"/>
    </location>
</feature>
<evidence type="ECO:0000256" key="2">
    <source>
        <dbReference type="SAM" id="MobiDB-lite"/>
    </source>
</evidence>
<evidence type="ECO:0000313" key="4">
    <source>
        <dbReference type="Proteomes" id="UP001301769"/>
    </source>
</evidence>
<feature type="compositionally biased region" description="Polar residues" evidence="2">
    <location>
        <begin position="31"/>
        <end position="44"/>
    </location>
</feature>
<dbReference type="EMBL" id="MU858192">
    <property type="protein sequence ID" value="KAK4209835.1"/>
    <property type="molecule type" value="Genomic_DNA"/>
</dbReference>
<dbReference type="Proteomes" id="UP001301769">
    <property type="component" value="Unassembled WGS sequence"/>
</dbReference>
<comment type="caution">
    <text evidence="3">The sequence shown here is derived from an EMBL/GenBank/DDBJ whole genome shotgun (WGS) entry which is preliminary data.</text>
</comment>
<name>A0AAN6Y0L3_9PEZI</name>
<gene>
    <name evidence="3" type="ORF">QBC37DRAFT_449438</name>
</gene>
<feature type="coiled-coil region" evidence="1">
    <location>
        <begin position="242"/>
        <end position="269"/>
    </location>
</feature>
<feature type="non-terminal residue" evidence="3">
    <location>
        <position position="1"/>
    </location>
</feature>
<feature type="region of interest" description="Disordered" evidence="2">
    <location>
        <begin position="19"/>
        <end position="185"/>
    </location>
</feature>
<feature type="compositionally biased region" description="Polar residues" evidence="2">
    <location>
        <begin position="81"/>
        <end position="98"/>
    </location>
</feature>
<accession>A0AAN6Y0L3</accession>
<feature type="compositionally biased region" description="Polar residues" evidence="2">
    <location>
        <begin position="163"/>
        <end position="185"/>
    </location>
</feature>
<organism evidence="3 4">
    <name type="scientific">Rhypophila decipiens</name>
    <dbReference type="NCBI Taxonomy" id="261697"/>
    <lineage>
        <taxon>Eukaryota</taxon>
        <taxon>Fungi</taxon>
        <taxon>Dikarya</taxon>
        <taxon>Ascomycota</taxon>
        <taxon>Pezizomycotina</taxon>
        <taxon>Sordariomycetes</taxon>
        <taxon>Sordariomycetidae</taxon>
        <taxon>Sordariales</taxon>
        <taxon>Naviculisporaceae</taxon>
        <taxon>Rhypophila</taxon>
    </lineage>
</organism>
<reference evidence="3" key="1">
    <citation type="journal article" date="2023" name="Mol. Phylogenet. Evol.">
        <title>Genome-scale phylogeny and comparative genomics of the fungal order Sordariales.</title>
        <authorList>
            <person name="Hensen N."/>
            <person name="Bonometti L."/>
            <person name="Westerberg I."/>
            <person name="Brannstrom I.O."/>
            <person name="Guillou S."/>
            <person name="Cros-Aarteil S."/>
            <person name="Calhoun S."/>
            <person name="Haridas S."/>
            <person name="Kuo A."/>
            <person name="Mondo S."/>
            <person name="Pangilinan J."/>
            <person name="Riley R."/>
            <person name="LaButti K."/>
            <person name="Andreopoulos B."/>
            <person name="Lipzen A."/>
            <person name="Chen C."/>
            <person name="Yan M."/>
            <person name="Daum C."/>
            <person name="Ng V."/>
            <person name="Clum A."/>
            <person name="Steindorff A."/>
            <person name="Ohm R.A."/>
            <person name="Martin F."/>
            <person name="Silar P."/>
            <person name="Natvig D.O."/>
            <person name="Lalanne C."/>
            <person name="Gautier V."/>
            <person name="Ament-Velasquez S.L."/>
            <person name="Kruys A."/>
            <person name="Hutchinson M.I."/>
            <person name="Powell A.J."/>
            <person name="Barry K."/>
            <person name="Miller A.N."/>
            <person name="Grigoriev I.V."/>
            <person name="Debuchy R."/>
            <person name="Gladieux P."/>
            <person name="Hiltunen Thoren M."/>
            <person name="Johannesson H."/>
        </authorList>
    </citation>
    <scope>NUCLEOTIDE SEQUENCE</scope>
    <source>
        <strain evidence="3">PSN293</strain>
    </source>
</reference>
<evidence type="ECO:0000256" key="1">
    <source>
        <dbReference type="SAM" id="Coils"/>
    </source>
</evidence>
<keyword evidence="1" id="KW-0175">Coiled coil</keyword>
<protein>
    <submittedName>
        <fullName evidence="3">Uncharacterized protein</fullName>
    </submittedName>
</protein>
<sequence>RATYGSNASNASANQAFQKFGSVGRNRSDGFANQASRQPSNPYFNNAMFAPPSSPPPVAAHPDRNANSSPSPNPPVQPQPTKNASANSPTCASGQASPVPTLFGRVGAQKPQTGPENPAKTQITPSTFRKRQADDQSSTLDPSQDALHPKKLLKREPSDESRINQAKANSTPATNANPPDFVFSSSWTSSKEVQSVGSKIKELQEEIKKRDRTILRRRELNAWREERRQKLSARRAICQNELKECYDKLKETHDNLAKIQKEEEDLEEQFREKTS</sequence>
<keyword evidence="4" id="KW-1185">Reference proteome</keyword>
<evidence type="ECO:0000313" key="3">
    <source>
        <dbReference type="EMBL" id="KAK4209835.1"/>
    </source>
</evidence>
<proteinExistence type="predicted"/>
<dbReference type="AlphaFoldDB" id="A0AAN6Y0L3"/>
<reference evidence="3" key="2">
    <citation type="submission" date="2023-05" db="EMBL/GenBank/DDBJ databases">
        <authorList>
            <consortium name="Lawrence Berkeley National Laboratory"/>
            <person name="Steindorff A."/>
            <person name="Hensen N."/>
            <person name="Bonometti L."/>
            <person name="Westerberg I."/>
            <person name="Brannstrom I.O."/>
            <person name="Guillou S."/>
            <person name="Cros-Aarteil S."/>
            <person name="Calhoun S."/>
            <person name="Haridas S."/>
            <person name="Kuo A."/>
            <person name="Mondo S."/>
            <person name="Pangilinan J."/>
            <person name="Riley R."/>
            <person name="Labutti K."/>
            <person name="Andreopoulos B."/>
            <person name="Lipzen A."/>
            <person name="Chen C."/>
            <person name="Yanf M."/>
            <person name="Daum C."/>
            <person name="Ng V."/>
            <person name="Clum A."/>
            <person name="Ohm R."/>
            <person name="Martin F."/>
            <person name="Silar P."/>
            <person name="Natvig D."/>
            <person name="Lalanne C."/>
            <person name="Gautier V."/>
            <person name="Ament-Velasquez S.L."/>
            <person name="Kruys A."/>
            <person name="Hutchinson M.I."/>
            <person name="Powell A.J."/>
            <person name="Barry K."/>
            <person name="Miller A.N."/>
            <person name="Grigoriev I.V."/>
            <person name="Debuchy R."/>
            <person name="Gladieux P."/>
            <person name="Thoren M.H."/>
            <person name="Johannesson H."/>
        </authorList>
    </citation>
    <scope>NUCLEOTIDE SEQUENCE</scope>
    <source>
        <strain evidence="3">PSN293</strain>
    </source>
</reference>